<dbReference type="RefSeq" id="WP_120384834.1">
    <property type="nucleotide sequence ID" value="NZ_RAXT01000039.1"/>
</dbReference>
<name>A0A3A8EQX6_9GAMM</name>
<reference evidence="3 4" key="1">
    <citation type="submission" date="2018-09" db="EMBL/GenBank/DDBJ databases">
        <title>The draft genome of Acinetobacter spp. strains.</title>
        <authorList>
            <person name="Qin J."/>
            <person name="Feng Y."/>
            <person name="Zong Z."/>
        </authorList>
    </citation>
    <scope>NUCLEOTIDE SEQUENCE [LARGE SCALE GENOMIC DNA]</scope>
    <source>
        <strain evidence="3 4">WCHAc060115</strain>
    </source>
</reference>
<dbReference type="OrthoDB" id="6694695at2"/>
<evidence type="ECO:0000256" key="2">
    <source>
        <dbReference type="SAM" id="SignalP"/>
    </source>
</evidence>
<dbReference type="PROSITE" id="PS51257">
    <property type="entry name" value="PROKAR_LIPOPROTEIN"/>
    <property type="match status" value="1"/>
</dbReference>
<keyword evidence="2" id="KW-0732">Signal</keyword>
<feature type="chain" id="PRO_5017280340" evidence="2">
    <location>
        <begin position="21"/>
        <end position="86"/>
    </location>
</feature>
<sequence length="86" mass="8899">MKKSGLILGVLVGVATLSTACTSNQSTQSPETAQQTATMSDQQSAQTATVDSSQQGIAVESDANMQQSQPTQVTNDPNTIEQPSAQ</sequence>
<keyword evidence="4" id="KW-1185">Reference proteome</keyword>
<proteinExistence type="predicted"/>
<feature type="compositionally biased region" description="Polar residues" evidence="1">
    <location>
        <begin position="22"/>
        <end position="56"/>
    </location>
</feature>
<evidence type="ECO:0000313" key="4">
    <source>
        <dbReference type="Proteomes" id="UP000280405"/>
    </source>
</evidence>
<dbReference type="AlphaFoldDB" id="A0A3A8EQX6"/>
<comment type="caution">
    <text evidence="3">The sequence shown here is derived from an EMBL/GenBank/DDBJ whole genome shotgun (WGS) entry which is preliminary data.</text>
</comment>
<accession>A0A3A8EQX6</accession>
<feature type="compositionally biased region" description="Polar residues" evidence="1">
    <location>
        <begin position="63"/>
        <end position="86"/>
    </location>
</feature>
<organism evidence="3 4">
    <name type="scientific">Acinetobacter rongchengensis</name>
    <dbReference type="NCBI Taxonomy" id="2419601"/>
    <lineage>
        <taxon>Bacteria</taxon>
        <taxon>Pseudomonadati</taxon>
        <taxon>Pseudomonadota</taxon>
        <taxon>Gammaproteobacteria</taxon>
        <taxon>Moraxellales</taxon>
        <taxon>Moraxellaceae</taxon>
        <taxon>Acinetobacter</taxon>
    </lineage>
</organism>
<dbReference type="Proteomes" id="UP000280405">
    <property type="component" value="Unassembled WGS sequence"/>
</dbReference>
<feature type="signal peptide" evidence="2">
    <location>
        <begin position="1"/>
        <end position="20"/>
    </location>
</feature>
<protein>
    <submittedName>
        <fullName evidence="3">Uncharacterized protein</fullName>
    </submittedName>
</protein>
<gene>
    <name evidence="3" type="ORF">D7V20_14160</name>
</gene>
<evidence type="ECO:0000313" key="3">
    <source>
        <dbReference type="EMBL" id="RKG36608.1"/>
    </source>
</evidence>
<evidence type="ECO:0000256" key="1">
    <source>
        <dbReference type="SAM" id="MobiDB-lite"/>
    </source>
</evidence>
<feature type="region of interest" description="Disordered" evidence="1">
    <location>
        <begin position="22"/>
        <end position="86"/>
    </location>
</feature>
<dbReference type="EMBL" id="RAXT01000039">
    <property type="protein sequence ID" value="RKG36608.1"/>
    <property type="molecule type" value="Genomic_DNA"/>
</dbReference>